<proteinExistence type="predicted"/>
<feature type="transmembrane region" description="Helical" evidence="1">
    <location>
        <begin position="15"/>
        <end position="36"/>
    </location>
</feature>
<keyword evidence="1" id="KW-0472">Membrane</keyword>
<comment type="caution">
    <text evidence="3">The sequence shown here is derived from an EMBL/GenBank/DDBJ whole genome shotgun (WGS) entry which is preliminary data.</text>
</comment>
<name>A0A9D1QPQ7_9LACO</name>
<evidence type="ECO:0000256" key="1">
    <source>
        <dbReference type="SAM" id="Phobius"/>
    </source>
</evidence>
<dbReference type="GO" id="GO:0016020">
    <property type="term" value="C:membrane"/>
    <property type="evidence" value="ECO:0007669"/>
    <property type="project" value="TreeGrafter"/>
</dbReference>
<dbReference type="GO" id="GO:0009103">
    <property type="term" value="P:lipopolysaccharide biosynthetic process"/>
    <property type="evidence" value="ECO:0007669"/>
    <property type="project" value="TreeGrafter"/>
</dbReference>
<keyword evidence="1" id="KW-0812">Transmembrane</keyword>
<dbReference type="InterPro" id="IPR050879">
    <property type="entry name" value="Acyltransferase_3"/>
</dbReference>
<feature type="transmembrane region" description="Helical" evidence="1">
    <location>
        <begin position="272"/>
        <end position="290"/>
    </location>
</feature>
<keyword evidence="1" id="KW-1133">Transmembrane helix</keyword>
<evidence type="ECO:0000313" key="3">
    <source>
        <dbReference type="EMBL" id="HIW70743.1"/>
    </source>
</evidence>
<dbReference type="PANTHER" id="PTHR23028:SF53">
    <property type="entry name" value="ACYL_TRANSF_3 DOMAIN-CONTAINING PROTEIN"/>
    <property type="match status" value="1"/>
</dbReference>
<keyword evidence="3" id="KW-0012">Acyltransferase</keyword>
<feature type="transmembrane region" description="Helical" evidence="1">
    <location>
        <begin position="180"/>
        <end position="199"/>
    </location>
</feature>
<organism evidence="3 4">
    <name type="scientific">Candidatus Limosilactobacillus merdipullorum</name>
    <dbReference type="NCBI Taxonomy" id="2838653"/>
    <lineage>
        <taxon>Bacteria</taxon>
        <taxon>Bacillati</taxon>
        <taxon>Bacillota</taxon>
        <taxon>Bacilli</taxon>
        <taxon>Lactobacillales</taxon>
        <taxon>Lactobacillaceae</taxon>
        <taxon>Limosilactobacillus</taxon>
    </lineage>
</organism>
<reference evidence="3" key="2">
    <citation type="submission" date="2021-04" db="EMBL/GenBank/DDBJ databases">
        <authorList>
            <person name="Gilroy R."/>
        </authorList>
    </citation>
    <scope>NUCLEOTIDE SEQUENCE</scope>
    <source>
        <strain evidence="3">ChiHejej3B27-2180</strain>
    </source>
</reference>
<dbReference type="EMBL" id="DXGK01000109">
    <property type="protein sequence ID" value="HIW70743.1"/>
    <property type="molecule type" value="Genomic_DNA"/>
</dbReference>
<feature type="transmembrane region" description="Helical" evidence="1">
    <location>
        <begin position="240"/>
        <end position="260"/>
    </location>
</feature>
<feature type="domain" description="Acyltransferase 3" evidence="2">
    <location>
        <begin position="17"/>
        <end position="347"/>
    </location>
</feature>
<feature type="transmembrane region" description="Helical" evidence="1">
    <location>
        <begin position="42"/>
        <end position="63"/>
    </location>
</feature>
<gene>
    <name evidence="3" type="ORF">H9876_05195</name>
</gene>
<evidence type="ECO:0000259" key="2">
    <source>
        <dbReference type="Pfam" id="PF01757"/>
    </source>
</evidence>
<evidence type="ECO:0000313" key="4">
    <source>
        <dbReference type="Proteomes" id="UP000886878"/>
    </source>
</evidence>
<dbReference type="InterPro" id="IPR002656">
    <property type="entry name" value="Acyl_transf_3_dom"/>
</dbReference>
<keyword evidence="3" id="KW-0808">Transferase</keyword>
<protein>
    <submittedName>
        <fullName evidence="3">Acyltransferase</fullName>
    </submittedName>
</protein>
<feature type="transmembrane region" description="Helical" evidence="1">
    <location>
        <begin position="84"/>
        <end position="102"/>
    </location>
</feature>
<accession>A0A9D1QPQ7</accession>
<feature type="non-terminal residue" evidence="3">
    <location>
        <position position="533"/>
    </location>
</feature>
<feature type="transmembrane region" description="Helical" evidence="1">
    <location>
        <begin position="147"/>
        <end position="168"/>
    </location>
</feature>
<reference evidence="3" key="1">
    <citation type="journal article" date="2021" name="PeerJ">
        <title>Extensive microbial diversity within the chicken gut microbiome revealed by metagenomics and culture.</title>
        <authorList>
            <person name="Gilroy R."/>
            <person name="Ravi A."/>
            <person name="Getino M."/>
            <person name="Pursley I."/>
            <person name="Horton D.L."/>
            <person name="Alikhan N.F."/>
            <person name="Baker D."/>
            <person name="Gharbi K."/>
            <person name="Hall N."/>
            <person name="Watson M."/>
            <person name="Adriaenssens E.M."/>
            <person name="Foster-Nyarko E."/>
            <person name="Jarju S."/>
            <person name="Secka A."/>
            <person name="Antonio M."/>
            <person name="Oren A."/>
            <person name="Chaudhuri R.R."/>
            <person name="La Ragione R."/>
            <person name="Hildebrand F."/>
            <person name="Pallen M.J."/>
        </authorList>
    </citation>
    <scope>NUCLEOTIDE SEQUENCE</scope>
    <source>
        <strain evidence="3">ChiHejej3B27-2180</strain>
    </source>
</reference>
<dbReference type="Pfam" id="PF01757">
    <property type="entry name" value="Acyl_transf_3"/>
    <property type="match status" value="1"/>
</dbReference>
<feature type="transmembrane region" description="Helical" evidence="1">
    <location>
        <begin position="383"/>
        <end position="400"/>
    </location>
</feature>
<dbReference type="PANTHER" id="PTHR23028">
    <property type="entry name" value="ACETYLTRANSFERASE"/>
    <property type="match status" value="1"/>
</dbReference>
<dbReference type="GO" id="GO:0016747">
    <property type="term" value="F:acyltransferase activity, transferring groups other than amino-acyl groups"/>
    <property type="evidence" value="ECO:0007669"/>
    <property type="project" value="InterPro"/>
</dbReference>
<dbReference type="Proteomes" id="UP000886878">
    <property type="component" value="Unassembled WGS sequence"/>
</dbReference>
<dbReference type="AlphaFoldDB" id="A0A9D1QPQ7"/>
<sequence>MRSSWRREKSAKNHYVYGVDGLRTLAVVGVIVYHLLPTVMPGGFLGVPIFLLISGYFVTSQLIKRWDQSQQLQIANFYQRRAKRIYPVLITMLFLTSAYILLFTKELLYHLRQIIITNLLGIYNWWEIINGQSYFDRFSQQSPFTHLWTMGVLMQFYLLWPLILFGLLKFFKSKLVVRRITLLLAIVSAVEMALLYHPASVNRVYYGTDTRAFSLFLGCWLAFVWPHQRLNPRLSVPNRRFLDTVGIISLLVTVIGFFTLNGEGRATYDSGMFFYSFIGTILLAVVVHPGSRMDQWLANPVLQWVGRRSYGIYVYQYPVMVFYERLVQIGTHPLINAVVEIILILAVSEVSYRFIEQPLAHTDGSNWPRTVQSWWTKRQTRPLITMAVSALVSLLAIVAFCAPEVKPQKTAVQEQIERAHHETASQNKRVAAGQAAKVKVSSKSLKKKYALSASQLAQAKELKVTVIGDSVMADASHSIQQVMPSAYVDAQVGRQGSQAPEIIKGLKKKGRLQKIVVLNLGTNGMMSTSTVSR</sequence>